<feature type="domain" description="Ion transport" evidence="6">
    <location>
        <begin position="7"/>
        <end position="127"/>
    </location>
</feature>
<evidence type="ECO:0000256" key="2">
    <source>
        <dbReference type="ARBA" id="ARBA00022692"/>
    </source>
</evidence>
<accession>A0A9P6J1F6</accession>
<dbReference type="GO" id="GO:0016020">
    <property type="term" value="C:membrane"/>
    <property type="evidence" value="ECO:0007669"/>
    <property type="project" value="UniProtKB-SubCell"/>
</dbReference>
<name>A0A9P6J1F6_MORAP</name>
<keyword evidence="2 5" id="KW-0812">Transmembrane</keyword>
<dbReference type="Pfam" id="PF00520">
    <property type="entry name" value="Ion_trans"/>
    <property type="match status" value="1"/>
</dbReference>
<evidence type="ECO:0000259" key="6">
    <source>
        <dbReference type="Pfam" id="PF00520"/>
    </source>
</evidence>
<proteinExistence type="predicted"/>
<reference evidence="7" key="1">
    <citation type="journal article" date="2020" name="Fungal Divers.">
        <title>Resolving the Mortierellaceae phylogeny through synthesis of multi-gene phylogenetics and phylogenomics.</title>
        <authorList>
            <person name="Vandepol N."/>
            <person name="Liber J."/>
            <person name="Desiro A."/>
            <person name="Na H."/>
            <person name="Kennedy M."/>
            <person name="Barry K."/>
            <person name="Grigoriev I.V."/>
            <person name="Miller A.N."/>
            <person name="O'Donnell K."/>
            <person name="Stajich J.E."/>
            <person name="Bonito G."/>
        </authorList>
    </citation>
    <scope>NUCLEOTIDE SEQUENCE</scope>
    <source>
        <strain evidence="7">CK1249</strain>
    </source>
</reference>
<protein>
    <recommendedName>
        <fullName evidence="6">Ion transport domain-containing protein</fullName>
    </recommendedName>
</protein>
<evidence type="ECO:0000256" key="3">
    <source>
        <dbReference type="ARBA" id="ARBA00022989"/>
    </source>
</evidence>
<dbReference type="GO" id="GO:0005216">
    <property type="term" value="F:monoatomic ion channel activity"/>
    <property type="evidence" value="ECO:0007669"/>
    <property type="project" value="InterPro"/>
</dbReference>
<dbReference type="InterPro" id="IPR005821">
    <property type="entry name" value="Ion_trans_dom"/>
</dbReference>
<keyword evidence="3 5" id="KW-1133">Transmembrane helix</keyword>
<dbReference type="EMBL" id="JAAAHY010000772">
    <property type="protein sequence ID" value="KAF9957587.1"/>
    <property type="molecule type" value="Genomic_DNA"/>
</dbReference>
<comment type="caution">
    <text evidence="7">The sequence shown here is derived from an EMBL/GenBank/DDBJ whole genome shotgun (WGS) entry which is preliminary data.</text>
</comment>
<gene>
    <name evidence="7" type="ORF">BGZ70_009474</name>
</gene>
<keyword evidence="8" id="KW-1185">Reference proteome</keyword>
<keyword evidence="4 5" id="KW-0472">Membrane</keyword>
<dbReference type="AlphaFoldDB" id="A0A9P6J1F6"/>
<evidence type="ECO:0000313" key="8">
    <source>
        <dbReference type="Proteomes" id="UP000738359"/>
    </source>
</evidence>
<evidence type="ECO:0000256" key="4">
    <source>
        <dbReference type="ARBA" id="ARBA00023136"/>
    </source>
</evidence>
<evidence type="ECO:0000313" key="7">
    <source>
        <dbReference type="EMBL" id="KAF9957587.1"/>
    </source>
</evidence>
<sequence length="228" mass="26550">MKLFELRVHKGVCKYVTFIQQSVLEIRVFFFIFAGGIVAFSISTMHLLRACSVPEACEDSETKFPKHILGALSATYFFMSGRLDPVSEELNSNDWAFHLMMVVYFFFTVIVMLNVLIALVNVAFMKSDATWRLIESRLHYIELAENLSYHIPGFRQTYNWFPKEIYFHATAQEVEEYEEMVRVSEGKDDPAIKELKAQVQSLEHQLASQQEREELRFQELKDLLLGRA</sequence>
<dbReference type="Proteomes" id="UP000738359">
    <property type="component" value="Unassembled WGS sequence"/>
</dbReference>
<feature type="transmembrane region" description="Helical" evidence="5">
    <location>
        <begin position="28"/>
        <end position="48"/>
    </location>
</feature>
<dbReference type="OrthoDB" id="310870at2759"/>
<evidence type="ECO:0000256" key="5">
    <source>
        <dbReference type="SAM" id="Phobius"/>
    </source>
</evidence>
<feature type="transmembrane region" description="Helical" evidence="5">
    <location>
        <begin position="95"/>
        <end position="124"/>
    </location>
</feature>
<evidence type="ECO:0000256" key="1">
    <source>
        <dbReference type="ARBA" id="ARBA00004141"/>
    </source>
</evidence>
<organism evidence="7 8">
    <name type="scientific">Mortierella alpina</name>
    <name type="common">Oleaginous fungus</name>
    <name type="synonym">Mortierella renispora</name>
    <dbReference type="NCBI Taxonomy" id="64518"/>
    <lineage>
        <taxon>Eukaryota</taxon>
        <taxon>Fungi</taxon>
        <taxon>Fungi incertae sedis</taxon>
        <taxon>Mucoromycota</taxon>
        <taxon>Mortierellomycotina</taxon>
        <taxon>Mortierellomycetes</taxon>
        <taxon>Mortierellales</taxon>
        <taxon>Mortierellaceae</taxon>
        <taxon>Mortierella</taxon>
    </lineage>
</organism>
<comment type="subcellular location">
    <subcellularLocation>
        <location evidence="1">Membrane</location>
        <topology evidence="1">Multi-pass membrane protein</topology>
    </subcellularLocation>
</comment>